<feature type="domain" description="Schizont-infected cell agglutination extracellular beta" evidence="2">
    <location>
        <begin position="564"/>
        <end position="733"/>
    </location>
</feature>
<feature type="domain" description="Schizont-infected cell agglutination extracellular beta" evidence="2">
    <location>
        <begin position="1111"/>
        <end position="1267"/>
    </location>
</feature>
<feature type="domain" description="Schizont-infected cell agglutination extracellular beta" evidence="2">
    <location>
        <begin position="2157"/>
        <end position="2337"/>
    </location>
</feature>
<evidence type="ECO:0000313" key="6">
    <source>
        <dbReference type="EMBL" id="SBO25225.1"/>
    </source>
</evidence>
<feature type="domain" description="Schizont-infected cell agglutination C-terminal" evidence="3">
    <location>
        <begin position="2646"/>
        <end position="2781"/>
    </location>
</feature>
<feature type="region of interest" description="Disordered" evidence="1">
    <location>
        <begin position="2000"/>
        <end position="2019"/>
    </location>
</feature>
<dbReference type="InterPro" id="IPR024290">
    <property type="entry name" value="SICA_extracell_a"/>
</dbReference>
<reference evidence="6" key="2">
    <citation type="submission" date="2016-05" db="EMBL/GenBank/DDBJ databases">
        <authorList>
            <person name="Lavstsen T."/>
            <person name="Jespersen J.S."/>
        </authorList>
    </citation>
    <scope>NUCLEOTIDE SEQUENCE [LARGE SCALE GENOMIC DNA]</scope>
</reference>
<name>A0A1A7VT00_PLAKH</name>
<evidence type="ECO:0000313" key="8">
    <source>
        <dbReference type="Proteomes" id="UP000182142"/>
    </source>
</evidence>
<sequence length="2783" mass="309684">MAASTSSNGFMEEWMKTILNNKGGTTPTNPQEITEKLKEDLERTFGELKEWLRRTEAVEIATLCGSITADLAAGGGGSEAVRSQYLKEICKGIAEIKYFTSGVEKARGMVGSSPGVWDEGAKITTLTPEKAYPRCIVGAVALSEIYGDHCYLEGILGEISSKVEDKLKQHLEQGGTDGKSNLSDQLYKCKGINGIDLLVGKSILENEIKIWTKEKRGTNGPWRIKMPWNYWTNVCRKQRSNQAALQQQRENNASVMTSFLNVGEPIPLGGGRSSGSGRRKIGDILVNRDDQYKLDPSKLENALKDVMKNNGEVDSDKLKTALDKLEGEAQEKMWEVQKLSKPCNSNELCSRLECVLGQKKGLDGSSTGKPATDEALWNDVQTQVTNLVTTISTNAANDNETDQYCNDITCPNDKADCVSKTTCKLIVKALKDIHEIKKEKGTGSEPDKENDRIFRSTMRCMALNAFIHKLKQHAEEGGYACAVEKGIEEAFDAAKKNLNNWCGKNSSGGGNVKGSCEECKEQECISSKIGNELLLEKVMNKLNTESNTKTKIQSTLSNINKKVTLCKRLQCLASRVLALTTSSTASSQLKQNAKTFWDSGGEVANLWTELADAMKKSNGKVNKECDKLYDNRQPTEPEKRACQHLTLGFNRLKDNSTSNGHILSQYQSLRQTVGCFLLKEYAKKMKEESTCVIDAGIREAFKSWNPTTNVNCTNGSSCIECKWDDKEYEGCNVNITTSGNNNQQDAKINVQDMVTGGTTVTDALKKINEMDKLCDYIKCAAPNWFKQYAKPNGGSNSGTKKDWATLKDDLWEKFQELGQRLIEQESWEINRFCADAVKWTDRGGKSKAGWTWGEYGPTLCGALLEIKYFMNGVELRRKYEGWTEDKAAEITELTPDEAYRRCIVGTVALAELYGDHCQLMEVIEKVKTDIGGTVDAKLKNHLNSGTKKLEEQLNKCEGKIDLPALMFGKALLHGKIKQWTKEEREKGNGGAWKLGQQWEGKWKPRCVRGKRTPVQIEEARKRSLQNNKESLMKFSGMKEDVNGERPGSVPIADILADTDGKFTIEEEKLGSVLQSSLQGNGKIDVSSLTKKIKDATEEKLTEECMKNSSKKFCQRLECAQQHWNLTKEKSNTNTFWGEHIKNELGNLFNRGATSSSTQHTNCDNDSSLDNANKEACKLFTAKLEFMYKKSNGATKGLSDQMINCLLLKEYAKKLNEQAKEKGYCSMEDGMKKAFKSWKPTTDGKCTNGSGPCIECKWDDEDYDHCKIDTSSTSNDSVENKVKELFNDRDQTKDPQIQQTLATFNKENTLCKRIECAAKSYENNGGQGSGKGTFWNEHVQNLWNELAGKMKDNGGKGNGDCEEVKDGTDNRTATPSEKTACNYLHAALKHLYTTLPSSSTDGIWKNNPSLRQAMGCFLLHLYAKHMKEKAICNIEKGISRAFELGDKLSNGSTNGNCSGAKGPCVPCKWDENILSTCEIKANGSSDPDEKVEKKWDGIVTKDDAAVTAAAKEMNEVKDLCKRFQCISERWLKDVKKKGQNGDPLKATDWNDVWKEVKKEIPKLRTALGSATTTTNGGLGEYCKGLDEKGGKDACILIAAGLKNLYNTPGDDVNASFQRTMQCVLLNAIADKMREELPCKEERSVTEGIEHAFKESGNIKNKSSGCNDANKCFTCPRFTEYRNCKIKEYSNAEQVTMLKDKVDEVFNKNEGKAQMEKIQDQAVKDICKPCTEKTFCESLTCVAEKWEKRNKGTSTGTTTWEKMKGEFETELKLLLEDMKAEANQAAVAGYCNGNGSAGWEDGAAKEANQAACKLVAAGLQRISSIQHEYSTQNGLPRKNKNPFDHQDIQQVLSCLLLKTFVKEMKKRSKICDIQPGVDAATRAWKEIKEKCTKQPCIECNLKDDDINNDNCQIGTENVNVKEKLNEILEDRDYKTSVNETLSAITKTDEPGAPFCNRLQCIEARVKAQQAQTQGRSNAEKFWKTDGEVGILWNQLAQAMKDNRNDQSECNTVDNDREPTDPEKKACNFLHAGFKELYTPATGAPSPTGDILSQHPLLRQTMGCFLLKEYAKQMKEKANCLVESGIKKAFESWKPITNGTCSGKEPCVPCQWEDKSIDNCNITTSGSTTENAKDKLKTVLPPDGDKTVTDTLTKINETESLCAKLQCAAPKWFHNQKNKGGSSGTNKKSWCNFWDEGVKPTLQSMFKQIESDAKNKPNTTICRNFGDGNPDSVERKACNHIIAGLEHINDIPPSGSGGNGKDNSLLDRAVGCIALNMYADKIINEAKEKCPIDETTINKMFTKWNEKNNSLSSPSSSCNGGGNNNNCFICIREPDFKGCNLSVDSNLINTSPSQPNGQKCNDNKNKDNKNVQKQMKKLLEDNNPSQSNINTKIKSTLTTITEMTSSFCTQVQCAIKKKLKNNNGKTLPNGTITQPWDALEKDIGRELNELLEYMTKGQSQSDLLTYCDKDAEWNQIGHKEGKTNKAACLLFAAGLQHIYTHGNGRVNGPSFGQTMGCLFLKEYAKQLKEMAKKQKEYKVHPKCSVEDGIKHAFEQSAKIMNDTPPCKNNGNSCFVCKQNEDDYKDCLIGSDSVKSKVESLIKDDQNKEHMQQTLENTVCPILLTDLLTPFLPLAPVSIGLSAMAYYLWKYFGPLGKGGPRFRRSPTEIPGSSVQEQLLDHVEEAGSHEYQLVKERKPRSAPTRTKRSGPVNRRTIIEIHFEVLDECQKGDTQLNQKDFLELLVQEFMGSEFMEEEQVPKEEFLMEGVPMELVPIEEVPSLGSGLLV</sequence>
<evidence type="ECO:0000259" key="4">
    <source>
        <dbReference type="Pfam" id="PF12887"/>
    </source>
</evidence>
<evidence type="ECO:0000313" key="7">
    <source>
        <dbReference type="Proteomes" id="UP000182128"/>
    </source>
</evidence>
<dbReference type="InterPro" id="IPR024288">
    <property type="entry name" value="SICA_C"/>
</dbReference>
<dbReference type="Pfam" id="PF12879">
    <property type="entry name" value="SICA_C"/>
    <property type="match status" value="1"/>
</dbReference>
<dbReference type="Proteomes" id="UP000182142">
    <property type="component" value="Unassembled WGS sequence"/>
</dbReference>
<feature type="domain" description="Schizont-infected cell agglutination extracellular beta" evidence="2">
    <location>
        <begin position="2403"/>
        <end position="2584"/>
    </location>
</feature>
<feature type="domain" description="Schizont-infected cell agglutination extracellular alpha" evidence="4">
    <location>
        <begin position="9"/>
        <end position="211"/>
    </location>
</feature>
<protein>
    <submittedName>
        <fullName evidence="6">SICAvar, type I</fullName>
    </submittedName>
</protein>
<dbReference type="Pfam" id="PF12887">
    <property type="entry name" value="SICA_alpha"/>
    <property type="match status" value="2"/>
</dbReference>
<dbReference type="EMBL" id="CWHR02000007">
    <property type="protein sequence ID" value="SBO25225.1"/>
    <property type="molecule type" value="Genomic_DNA"/>
</dbReference>
<evidence type="ECO:0000259" key="3">
    <source>
        <dbReference type="Pfam" id="PF12879"/>
    </source>
</evidence>
<gene>
    <name evidence="5" type="ORF">PKNA1_C2_0416700</name>
    <name evidence="6" type="ORF">PKNA1_H1_0416700</name>
</gene>
<feature type="domain" description="Schizont-infected cell agglutination extracellular alpha" evidence="4">
    <location>
        <begin position="783"/>
        <end position="979"/>
    </location>
</feature>
<feature type="domain" description="Schizont-infected cell agglutination extracellular beta" evidence="2">
    <location>
        <begin position="1308"/>
        <end position="1478"/>
    </location>
</feature>
<evidence type="ECO:0000313" key="5">
    <source>
        <dbReference type="EMBL" id="SBO23655.1"/>
    </source>
</evidence>
<evidence type="ECO:0000259" key="2">
    <source>
        <dbReference type="Pfam" id="PF12878"/>
    </source>
</evidence>
<feature type="domain" description="Schizont-infected cell agglutination extracellular beta" evidence="2">
    <location>
        <begin position="1732"/>
        <end position="1911"/>
    </location>
</feature>
<accession>A0A1A7VT00</accession>
<evidence type="ECO:0000256" key="1">
    <source>
        <dbReference type="SAM" id="MobiDB-lite"/>
    </source>
</evidence>
<feature type="domain" description="Schizont-infected cell agglutination extracellular beta" evidence="2">
    <location>
        <begin position="1952"/>
        <end position="2119"/>
    </location>
</feature>
<feature type="domain" description="Schizont-infected cell agglutination extracellular beta" evidence="2">
    <location>
        <begin position="348"/>
        <end position="522"/>
    </location>
</feature>
<dbReference type="InterPro" id="IPR024285">
    <property type="entry name" value="SICA_extracell_b"/>
</dbReference>
<dbReference type="Proteomes" id="UP000182128">
    <property type="component" value="Unassembled WGS sequence"/>
</dbReference>
<feature type="domain" description="Schizont-infected cell agglutination extracellular beta" evidence="2">
    <location>
        <begin position="1518"/>
        <end position="1684"/>
    </location>
</feature>
<organism evidence="6 8">
    <name type="scientific">Plasmodium knowlesi (strain H)</name>
    <dbReference type="NCBI Taxonomy" id="5851"/>
    <lineage>
        <taxon>Eukaryota</taxon>
        <taxon>Sar</taxon>
        <taxon>Alveolata</taxon>
        <taxon>Apicomplexa</taxon>
        <taxon>Aconoidasida</taxon>
        <taxon>Haemosporida</taxon>
        <taxon>Plasmodiidae</taxon>
        <taxon>Plasmodium</taxon>
        <taxon>Plasmodium (Plasmodium)</taxon>
    </lineage>
</organism>
<reference evidence="7" key="1">
    <citation type="submission" date="2016-05" db="EMBL/GenBank/DDBJ databases">
        <authorList>
            <person name="Sharaf H."/>
        </authorList>
    </citation>
    <scope>NUCLEOTIDE SEQUENCE [LARGE SCALE GENOMIC DNA]</scope>
    <source>
        <strain evidence="7">H</strain>
    </source>
</reference>
<reference evidence="8" key="3">
    <citation type="submission" date="2016-05" db="EMBL/GenBank/DDBJ databases">
        <authorList>
            <person name="Sharaf Hazem."/>
        </authorList>
    </citation>
    <scope>NUCLEOTIDE SEQUENCE [LARGE SCALE GENOMIC DNA]</scope>
    <source>
        <strain evidence="8">H</strain>
    </source>
</reference>
<dbReference type="Pfam" id="PF12878">
    <property type="entry name" value="SICA_beta"/>
    <property type="match status" value="9"/>
</dbReference>
<proteinExistence type="predicted"/>
<dbReference type="EMBL" id="CWHQ02000008">
    <property type="protein sequence ID" value="SBO23655.1"/>
    <property type="molecule type" value="Genomic_DNA"/>
</dbReference>